<name>A0A812PSI9_9DINO</name>
<sequence>MATMTAEELRAEIEAIKMREQQEEARVKRLQTEVSEATERQRLRRELHQRRARLNEKRSISRTVAEYRQKIDADQLGAYDLTHDSALPNYVPVARGEENTRFAQRVARGEYTWKLKQFSWLPTVLRQREETEVSSDHFQVGSYLFAFVYSPAAGLLSMSVDGAQYGSLAICIQTDDVIALRYSIYVKRRGGDYVQWGETRDAVNEAAESFYGPDVHSTGSPPAAVGIFGLTHEELLQSEWVEDDTLTAKFVLEVRPNEAYLSECLDQTVEVPAPTVDRDLRALLDEGTCSDLQFRVQGEVIHAHSQVLCARSEVFKLQLSSGMQESVSKVIVIEDCDVTTFKSFLRFLYTDSLPTVEELIEPAKPVREGNRQSAVAHALWAVSHKYQATRLQRWCEAQLCERLSISEVCDILCQAHVFEAKQLENACLSFIKDHAAEVLKLPAYADLSSRWPELAMKLHLFSSGLPETDIADIVQASKLRRLESGKERAS</sequence>
<dbReference type="SMART" id="SM00225">
    <property type="entry name" value="BTB"/>
    <property type="match status" value="1"/>
</dbReference>
<dbReference type="PANTHER" id="PTHR24413">
    <property type="entry name" value="SPECKLE-TYPE POZ PROTEIN"/>
    <property type="match status" value="1"/>
</dbReference>
<evidence type="ECO:0000313" key="3">
    <source>
        <dbReference type="EMBL" id="CAE7362743.1"/>
    </source>
</evidence>
<dbReference type="Pfam" id="PF00651">
    <property type="entry name" value="BTB"/>
    <property type="match status" value="1"/>
</dbReference>
<proteinExistence type="predicted"/>
<dbReference type="OrthoDB" id="6359816at2759"/>
<dbReference type="Proteomes" id="UP000604046">
    <property type="component" value="Unassembled WGS sequence"/>
</dbReference>
<gene>
    <name evidence="3" type="primary">BPM2</name>
    <name evidence="3" type="ORF">SNAT2548_LOCUS19574</name>
</gene>
<reference evidence="3" key="1">
    <citation type="submission" date="2021-02" db="EMBL/GenBank/DDBJ databases">
        <authorList>
            <person name="Dougan E. K."/>
            <person name="Rhodes N."/>
            <person name="Thang M."/>
            <person name="Chan C."/>
        </authorList>
    </citation>
    <scope>NUCLEOTIDE SEQUENCE</scope>
</reference>
<dbReference type="InterPro" id="IPR011333">
    <property type="entry name" value="SKP1/BTB/POZ_sf"/>
</dbReference>
<keyword evidence="1" id="KW-0175">Coiled coil</keyword>
<dbReference type="Gene3D" id="3.30.710.10">
    <property type="entry name" value="Potassium Channel Kv1.1, Chain A"/>
    <property type="match status" value="1"/>
</dbReference>
<keyword evidence="4" id="KW-1185">Reference proteome</keyword>
<dbReference type="EMBL" id="CAJNDS010002183">
    <property type="protein sequence ID" value="CAE7362743.1"/>
    <property type="molecule type" value="Genomic_DNA"/>
</dbReference>
<evidence type="ECO:0000313" key="4">
    <source>
        <dbReference type="Proteomes" id="UP000604046"/>
    </source>
</evidence>
<organism evidence="3 4">
    <name type="scientific">Symbiodinium natans</name>
    <dbReference type="NCBI Taxonomy" id="878477"/>
    <lineage>
        <taxon>Eukaryota</taxon>
        <taxon>Sar</taxon>
        <taxon>Alveolata</taxon>
        <taxon>Dinophyceae</taxon>
        <taxon>Suessiales</taxon>
        <taxon>Symbiodiniaceae</taxon>
        <taxon>Symbiodinium</taxon>
    </lineage>
</organism>
<dbReference type="InterPro" id="IPR000210">
    <property type="entry name" value="BTB/POZ_dom"/>
</dbReference>
<dbReference type="PROSITE" id="PS50097">
    <property type="entry name" value="BTB"/>
    <property type="match status" value="1"/>
</dbReference>
<comment type="caution">
    <text evidence="3">The sequence shown here is derived from an EMBL/GenBank/DDBJ whole genome shotgun (WGS) entry which is preliminary data.</text>
</comment>
<accession>A0A812PSI9</accession>
<feature type="domain" description="BTB" evidence="2">
    <location>
        <begin position="290"/>
        <end position="357"/>
    </location>
</feature>
<dbReference type="SUPFAM" id="SSF54695">
    <property type="entry name" value="POZ domain"/>
    <property type="match status" value="1"/>
</dbReference>
<feature type="coiled-coil region" evidence="1">
    <location>
        <begin position="6"/>
        <end position="40"/>
    </location>
</feature>
<evidence type="ECO:0000259" key="2">
    <source>
        <dbReference type="PROSITE" id="PS50097"/>
    </source>
</evidence>
<evidence type="ECO:0000256" key="1">
    <source>
        <dbReference type="SAM" id="Coils"/>
    </source>
</evidence>
<dbReference type="AlphaFoldDB" id="A0A812PSI9"/>
<protein>
    <submittedName>
        <fullName evidence="3">BPM2 protein</fullName>
    </submittedName>
</protein>